<dbReference type="RefSeq" id="WP_073188913.1">
    <property type="nucleotide sequence ID" value="NZ_FQZG01000050.1"/>
</dbReference>
<gene>
    <name evidence="1" type="ORF">SAMN02745244_02561</name>
</gene>
<reference evidence="1 2" key="1">
    <citation type="submission" date="2016-11" db="EMBL/GenBank/DDBJ databases">
        <authorList>
            <person name="Jaros S."/>
            <person name="Januszkiewicz K."/>
            <person name="Wedrychowicz H."/>
        </authorList>
    </citation>
    <scope>NUCLEOTIDE SEQUENCE [LARGE SCALE GENOMIC DNA]</scope>
    <source>
        <strain evidence="1 2">DSM 12906</strain>
    </source>
</reference>
<organism evidence="1 2">
    <name type="scientific">Tessaracoccus bendigoensis DSM 12906</name>
    <dbReference type="NCBI Taxonomy" id="1123357"/>
    <lineage>
        <taxon>Bacteria</taxon>
        <taxon>Bacillati</taxon>
        <taxon>Actinomycetota</taxon>
        <taxon>Actinomycetes</taxon>
        <taxon>Propionibacteriales</taxon>
        <taxon>Propionibacteriaceae</taxon>
        <taxon>Tessaracoccus</taxon>
    </lineage>
</organism>
<protein>
    <submittedName>
        <fullName evidence="1">Uncharacterized protein</fullName>
    </submittedName>
</protein>
<dbReference type="EMBL" id="FQZG01000050">
    <property type="protein sequence ID" value="SHJ46016.1"/>
    <property type="molecule type" value="Genomic_DNA"/>
</dbReference>
<sequence>MAVHATAWAMSVKVDDPVERLVLLGIAECVGEDGAGYVSGWIPGFACVSPEQVQATVAVLASAGALERLGEHPRGQLVRLNLDWEGTPG</sequence>
<dbReference type="Proteomes" id="UP000184512">
    <property type="component" value="Unassembled WGS sequence"/>
</dbReference>
<proteinExistence type="predicted"/>
<dbReference type="OrthoDB" id="5065456at2"/>
<dbReference type="AlphaFoldDB" id="A0A1M6JH55"/>
<keyword evidence="2" id="KW-1185">Reference proteome</keyword>
<accession>A0A1M6JH55</accession>
<dbReference type="STRING" id="1123357.SAMN02745244_02561"/>
<name>A0A1M6JH55_9ACTN</name>
<evidence type="ECO:0000313" key="1">
    <source>
        <dbReference type="EMBL" id="SHJ46016.1"/>
    </source>
</evidence>
<evidence type="ECO:0000313" key="2">
    <source>
        <dbReference type="Proteomes" id="UP000184512"/>
    </source>
</evidence>